<reference evidence="2" key="1">
    <citation type="submission" date="2023-07" db="EMBL/GenBank/DDBJ databases">
        <authorList>
            <consortium name="AG Swart"/>
            <person name="Singh M."/>
            <person name="Singh A."/>
            <person name="Seah K."/>
            <person name="Emmerich C."/>
        </authorList>
    </citation>
    <scope>NUCLEOTIDE SEQUENCE</scope>
    <source>
        <strain evidence="2">DP1</strain>
    </source>
</reference>
<organism evidence="2 3">
    <name type="scientific">Euplotes crassus</name>
    <dbReference type="NCBI Taxonomy" id="5936"/>
    <lineage>
        <taxon>Eukaryota</taxon>
        <taxon>Sar</taxon>
        <taxon>Alveolata</taxon>
        <taxon>Ciliophora</taxon>
        <taxon>Intramacronucleata</taxon>
        <taxon>Spirotrichea</taxon>
        <taxon>Hypotrichia</taxon>
        <taxon>Euplotida</taxon>
        <taxon>Euplotidae</taxon>
        <taxon>Moneuplotes</taxon>
    </lineage>
</organism>
<comment type="caution">
    <text evidence="2">The sequence shown here is derived from an EMBL/GenBank/DDBJ whole genome shotgun (WGS) entry which is preliminary data.</text>
</comment>
<dbReference type="EMBL" id="CAMPGE010017018">
    <property type="protein sequence ID" value="CAI2375530.1"/>
    <property type="molecule type" value="Genomic_DNA"/>
</dbReference>
<dbReference type="Proteomes" id="UP001295684">
    <property type="component" value="Unassembled WGS sequence"/>
</dbReference>
<proteinExistence type="predicted"/>
<gene>
    <name evidence="2" type="ORF">ECRASSUSDP1_LOCUS16892</name>
</gene>
<keyword evidence="3" id="KW-1185">Reference proteome</keyword>
<name>A0AAD2D033_EUPCR</name>
<dbReference type="PANTHER" id="PTHR38742">
    <property type="entry name" value="PROTEIN GP17"/>
    <property type="match status" value="1"/>
</dbReference>
<evidence type="ECO:0000313" key="2">
    <source>
        <dbReference type="EMBL" id="CAI2375530.1"/>
    </source>
</evidence>
<keyword evidence="1" id="KW-0732">Signal</keyword>
<dbReference type="PANTHER" id="PTHR38742:SF1">
    <property type="entry name" value="SECRETED PROTEIN C"/>
    <property type="match status" value="1"/>
</dbReference>
<dbReference type="AlphaFoldDB" id="A0AAD2D033"/>
<evidence type="ECO:0000256" key="1">
    <source>
        <dbReference type="SAM" id="SignalP"/>
    </source>
</evidence>
<evidence type="ECO:0000313" key="3">
    <source>
        <dbReference type="Proteomes" id="UP001295684"/>
    </source>
</evidence>
<sequence>MKLLVTILLATLLVSSSANGVTEAEDFLRGLLNGSFRDVGHEVVECIQDGEEIFKDLIVIAEDFEKAAAHWNKDALVDAFKHISHILTLMPEELKDCKGVAELAKDLSKLAAEFANPITLVIDIGEKMVWHGRSIYKDVKKASEDFKVPDYEAAGYDIGDIIRIIFLNGMIKSPFSDGSLFITEFYSAAFSIDMDLNTCEAKVEKSVLEIYSGIEILVNYTTLDDVSRGIVKIVYGVMNFIQDSQKCEEVWPSIQEGLEEMMPFINNFQYLIYAVPTAFIFNPITFYQDVSNIMAAFDHYPQDFKLAGYSSGDLVKLILKHM</sequence>
<feature type="signal peptide" evidence="1">
    <location>
        <begin position="1"/>
        <end position="24"/>
    </location>
</feature>
<accession>A0AAD2D033</accession>
<protein>
    <submittedName>
        <fullName evidence="2">Uncharacterized protein</fullName>
    </submittedName>
</protein>
<feature type="chain" id="PRO_5042063279" evidence="1">
    <location>
        <begin position="25"/>
        <end position="322"/>
    </location>
</feature>